<reference evidence="1" key="1">
    <citation type="submission" date="2021-01" db="EMBL/GenBank/DDBJ databases">
        <authorList>
            <consortium name="Genoscope - CEA"/>
            <person name="William W."/>
        </authorList>
    </citation>
    <scope>NUCLEOTIDE SEQUENCE</scope>
</reference>
<sequence length="472" mass="56455">MTDFQLCQKLFCFEQKGQDHFTINIEVEMWDQIKTQIMKRKIQIIKTQDNETIYLNDEIILRVQSIQDALINPQNFTNLEQIQNLQWKKENEINIMKIVKSRAFWNGEVFKGVGGYFLDGQKQGFWREIIDNYWSQAEVYVIGEYNKNKKVGVWKYIFHNNIIGLGQYNYQGQRIAKWIQLRDRFSNQITYIGEYQNGQKIGLWEIWYKDYETKRNKQIGGGSYDKINSIKIGRWIENSNNFRDCSQVIYQGQYKNGKKVGRWDILYRNQQSEAFQQIGGGSYDDQVQGDLIKIGSWIEISEEFYKWSQVTYQGEYKDGKRIGKWEIWFKDCHKNQKKLIGGGFYDDKSSTKIGKWIEQNLRFYYNSQVTWTRQYKNGQKVGRWDIVHEEQQIGGGQYKEDGNSETKIGNWIELSHSFRDWSQITYNGEYKEDRKVGRWDIWYKDWETKKMNNQGAGIMMRQVLLKMEFGLN</sequence>
<accession>A0A8S1VXU0</accession>
<evidence type="ECO:0000313" key="1">
    <source>
        <dbReference type="EMBL" id="CAD8181173.1"/>
    </source>
</evidence>
<proteinExistence type="predicted"/>
<dbReference type="AlphaFoldDB" id="A0A8S1VXU0"/>
<comment type="caution">
    <text evidence="1">The sequence shown here is derived from an EMBL/GenBank/DDBJ whole genome shotgun (WGS) entry which is preliminary data.</text>
</comment>
<dbReference type="PANTHER" id="PTHR33706:SF1">
    <property type="entry name" value="TPR REPEAT PROTEIN"/>
    <property type="match status" value="1"/>
</dbReference>
<organism evidence="1 2">
    <name type="scientific">Paramecium pentaurelia</name>
    <dbReference type="NCBI Taxonomy" id="43138"/>
    <lineage>
        <taxon>Eukaryota</taxon>
        <taxon>Sar</taxon>
        <taxon>Alveolata</taxon>
        <taxon>Ciliophora</taxon>
        <taxon>Intramacronucleata</taxon>
        <taxon>Oligohymenophorea</taxon>
        <taxon>Peniculida</taxon>
        <taxon>Parameciidae</taxon>
        <taxon>Paramecium</taxon>
    </lineage>
</organism>
<name>A0A8S1VXU0_9CILI</name>
<protein>
    <submittedName>
        <fullName evidence="1">Uncharacterized protein</fullName>
    </submittedName>
</protein>
<dbReference type="EMBL" id="CAJJDO010000075">
    <property type="protein sequence ID" value="CAD8181173.1"/>
    <property type="molecule type" value="Genomic_DNA"/>
</dbReference>
<keyword evidence="2" id="KW-1185">Reference proteome</keyword>
<gene>
    <name evidence="1" type="ORF">PPENT_87.1.T0750240</name>
</gene>
<evidence type="ECO:0000313" key="2">
    <source>
        <dbReference type="Proteomes" id="UP000689195"/>
    </source>
</evidence>
<dbReference type="PANTHER" id="PTHR33706">
    <property type="entry name" value="MORN VARIANT REPEAT PROTEIN"/>
    <property type="match status" value="1"/>
</dbReference>
<dbReference type="OrthoDB" id="315997at2759"/>
<dbReference type="Proteomes" id="UP000689195">
    <property type="component" value="Unassembled WGS sequence"/>
</dbReference>